<protein>
    <recommendedName>
        <fullName evidence="2">RBR-type E3 ubiquitin transferase</fullName>
        <ecNumber evidence="2">2.3.2.31</ecNumber>
    </recommendedName>
</protein>
<dbReference type="PANTHER" id="PTHR11685">
    <property type="entry name" value="RBR FAMILY RING FINGER AND IBR DOMAIN-CONTAINING"/>
    <property type="match status" value="1"/>
</dbReference>
<keyword evidence="3" id="KW-0808">Transferase</keyword>
<evidence type="ECO:0000256" key="7">
    <source>
        <dbReference type="ARBA" id="ARBA00022786"/>
    </source>
</evidence>
<name>A0A814JLR5_9BILA</name>
<feature type="domain" description="RING-type" evidence="9">
    <location>
        <begin position="205"/>
        <end position="403"/>
    </location>
</feature>
<keyword evidence="7" id="KW-0833">Ubl conjugation pathway</keyword>
<dbReference type="PROSITE" id="PS51873">
    <property type="entry name" value="TRIAD"/>
    <property type="match status" value="1"/>
</dbReference>
<dbReference type="Pfam" id="PF01485">
    <property type="entry name" value="IBR"/>
    <property type="match status" value="1"/>
</dbReference>
<evidence type="ECO:0000313" key="11">
    <source>
        <dbReference type="Proteomes" id="UP000663879"/>
    </source>
</evidence>
<dbReference type="InterPro" id="IPR044066">
    <property type="entry name" value="TRIAD_supradom"/>
</dbReference>
<dbReference type="OrthoDB" id="1431934at2759"/>
<dbReference type="Proteomes" id="UP000663879">
    <property type="component" value="Unassembled WGS sequence"/>
</dbReference>
<evidence type="ECO:0000256" key="2">
    <source>
        <dbReference type="ARBA" id="ARBA00012251"/>
    </source>
</evidence>
<dbReference type="Gene3D" id="3.30.40.10">
    <property type="entry name" value="Zinc/RING finger domain, C3HC4 (zinc finger)"/>
    <property type="match status" value="1"/>
</dbReference>
<sequence>MEDNFYISNYLNTKSYNNKHNRKLKKNQSKNVKCSFKQSEDDCVYLNLNKNKNWLMQKKLKEKISLDPEYGEIKTNKNKIEIIVYKPESKVMEQSFTFKNEKISNVKSSKKSQNSKKNHKNKTKSFISIQEDFFVIEPQVQKVEKPSDCYERIIYNLENLAHEIGQNSDVKFKSFNDLVCSESLAKEFKINETTDNDQISKRLNINFECAICCTEKFGQIVLTKCGHGCCSECWKNYIKNSNEFLCLFPQCNEKLDLAFLKTLTFQHELPKIEQNYHKFWLSDQNLVECSYSCQRILLKSNKNQFIQCPCNYRICTKCNLESHYPITCEQYKFYVQNFVVKLKIGVTEGKFCPSCKSFIEKNGGCSHMNCVCGKVFCWECLQDYRYSHEKCEPVKTFSMNFKDSEEKALKYSLILYEYQNFVLSPLKINLNNETNFLKAIKSDLNYKKLLVKISKYFKFGTEKSSNLIDLAINDFFEIIHRTSEMIELAYVGQIFNKINDLKTSQNGFSKARKLENLCKRFNRILSRSPNLTNLQQVFFIWRKFLLSLQMLKF</sequence>
<dbReference type="CDD" id="cd20335">
    <property type="entry name" value="BRcat_RBR"/>
    <property type="match status" value="1"/>
</dbReference>
<keyword evidence="4" id="KW-0479">Metal-binding</keyword>
<evidence type="ECO:0000259" key="9">
    <source>
        <dbReference type="PROSITE" id="PS51873"/>
    </source>
</evidence>
<evidence type="ECO:0000256" key="6">
    <source>
        <dbReference type="ARBA" id="ARBA00022771"/>
    </source>
</evidence>
<comment type="caution">
    <text evidence="10">The sequence shown here is derived from an EMBL/GenBank/DDBJ whole genome shotgun (WGS) entry which is preliminary data.</text>
</comment>
<dbReference type="SUPFAM" id="SSF57850">
    <property type="entry name" value="RING/U-box"/>
    <property type="match status" value="3"/>
</dbReference>
<gene>
    <name evidence="10" type="ORF">OXX778_LOCUS18274</name>
</gene>
<accession>A0A814JLR5</accession>
<dbReference type="InterPro" id="IPR013083">
    <property type="entry name" value="Znf_RING/FYVE/PHD"/>
</dbReference>
<dbReference type="EMBL" id="CAJNOC010004990">
    <property type="protein sequence ID" value="CAF1039443.1"/>
    <property type="molecule type" value="Genomic_DNA"/>
</dbReference>
<evidence type="ECO:0000256" key="1">
    <source>
        <dbReference type="ARBA" id="ARBA00001798"/>
    </source>
</evidence>
<keyword evidence="8" id="KW-0862">Zinc</keyword>
<evidence type="ECO:0000313" key="10">
    <source>
        <dbReference type="EMBL" id="CAF1039443.1"/>
    </source>
</evidence>
<dbReference type="EC" id="2.3.2.31" evidence="2"/>
<keyword evidence="6" id="KW-0863">Zinc-finger</keyword>
<keyword evidence="5" id="KW-0677">Repeat</keyword>
<dbReference type="Gene3D" id="1.20.120.1750">
    <property type="match status" value="1"/>
</dbReference>
<reference evidence="10" key="1">
    <citation type="submission" date="2021-02" db="EMBL/GenBank/DDBJ databases">
        <authorList>
            <person name="Nowell W R."/>
        </authorList>
    </citation>
    <scope>NUCLEOTIDE SEQUENCE</scope>
    <source>
        <strain evidence="10">Ploen Becks lab</strain>
    </source>
</reference>
<proteinExistence type="predicted"/>
<dbReference type="GO" id="GO:0061630">
    <property type="term" value="F:ubiquitin protein ligase activity"/>
    <property type="evidence" value="ECO:0007669"/>
    <property type="project" value="UniProtKB-EC"/>
</dbReference>
<dbReference type="AlphaFoldDB" id="A0A814JLR5"/>
<evidence type="ECO:0000256" key="3">
    <source>
        <dbReference type="ARBA" id="ARBA00022679"/>
    </source>
</evidence>
<evidence type="ECO:0000256" key="5">
    <source>
        <dbReference type="ARBA" id="ARBA00022737"/>
    </source>
</evidence>
<organism evidence="10 11">
    <name type="scientific">Brachionus calyciflorus</name>
    <dbReference type="NCBI Taxonomy" id="104777"/>
    <lineage>
        <taxon>Eukaryota</taxon>
        <taxon>Metazoa</taxon>
        <taxon>Spiralia</taxon>
        <taxon>Gnathifera</taxon>
        <taxon>Rotifera</taxon>
        <taxon>Eurotatoria</taxon>
        <taxon>Monogononta</taxon>
        <taxon>Pseudotrocha</taxon>
        <taxon>Ploima</taxon>
        <taxon>Brachionidae</taxon>
        <taxon>Brachionus</taxon>
    </lineage>
</organism>
<dbReference type="SMART" id="SM00647">
    <property type="entry name" value="IBR"/>
    <property type="match status" value="2"/>
</dbReference>
<dbReference type="InterPro" id="IPR002867">
    <property type="entry name" value="IBR_dom"/>
</dbReference>
<dbReference type="InterPro" id="IPR031127">
    <property type="entry name" value="E3_UB_ligase_RBR"/>
</dbReference>
<comment type="catalytic activity">
    <reaction evidence="1">
        <text>[E2 ubiquitin-conjugating enzyme]-S-ubiquitinyl-L-cysteine + [acceptor protein]-L-lysine = [E2 ubiquitin-conjugating enzyme]-L-cysteine + [acceptor protein]-N(6)-ubiquitinyl-L-lysine.</text>
        <dbReference type="EC" id="2.3.2.31"/>
    </reaction>
</comment>
<dbReference type="Pfam" id="PF22191">
    <property type="entry name" value="IBR_1"/>
    <property type="match status" value="1"/>
</dbReference>
<evidence type="ECO:0000256" key="4">
    <source>
        <dbReference type="ARBA" id="ARBA00022723"/>
    </source>
</evidence>
<evidence type="ECO:0000256" key="8">
    <source>
        <dbReference type="ARBA" id="ARBA00022833"/>
    </source>
</evidence>
<keyword evidence="11" id="KW-1185">Reference proteome</keyword>
<dbReference type="GO" id="GO:0008270">
    <property type="term" value="F:zinc ion binding"/>
    <property type="evidence" value="ECO:0007669"/>
    <property type="project" value="UniProtKB-KW"/>
</dbReference>
<dbReference type="CDD" id="cd20336">
    <property type="entry name" value="Rcat_RBR"/>
    <property type="match status" value="1"/>
</dbReference>
<dbReference type="GO" id="GO:0016567">
    <property type="term" value="P:protein ubiquitination"/>
    <property type="evidence" value="ECO:0007669"/>
    <property type="project" value="InterPro"/>
</dbReference>